<name>A0A0K2Y2P8_9HELI</name>
<evidence type="ECO:0000256" key="2">
    <source>
        <dbReference type="SAM" id="SignalP"/>
    </source>
</evidence>
<feature type="chain" id="PRO_5005490935" evidence="2">
    <location>
        <begin position="30"/>
        <end position="2534"/>
    </location>
</feature>
<sequence length="2534" mass="257144">MKSRKKRTFKTTLSLALLSCFGFAPSADATDVDVVSMVNSISGILGGNYSMNTSGSFDGPTGAAWQNPTTAPITNPGIPGATPSYGVSGALNNPSNASNQLYGSGGLLNGLIGDLPSSLTGNPNTDQLGIYSLSAANSLEQILQGNAAGAYGARTAFGGVSAANNILSPNTAITNNYFNISNQGPGNTASVKGALTASQIGTAYTTNQVNALAGGVYTNITQLTDAINTLSYNTDTQGSFTTYSGDLNTALGTISSVGGQFVSASSGLSTALSGLSSVLGLSGAFGTTDKFLFQDSVAGDGTGTTYKVASGALNTLSAINQINSDIAGGGIALSATKINPNYVTLMTTLQSTPGGSSQTFVQDLQIIADSVLNTPLQDVSNSNAASTSTAAANLNAVLTALSNLSGSQTAANLQTALQGLVNPNTNYTSGAQKINNNAPMGSGYQAIYNAYTAVAAGLGKLQTVFGTSNLGDTLIKALEVNNLLSTASSGLASGASLTGAFTAATTFTDSSISATGLGQLFNAFGNGSSSSYASLTTLLDKLAGYLNTNGVDTTASSTSDNVKAGNGTSQPVSGTTVYPITGPAANNTNTSWITTRISNQSSYNSAYNTALGQLLGYAMSYNTNSTALGKMLSSSSLLGNILTQGINNAAANVMFNSGAQNDANGQADAANNQAQQLNNIQAIFHSEDLLNSYVGAITRNYSNSPISVQQAQASALNYLYNALNAGVNQDGLIAQTKAAIASALNNNFVASNLPVGALKIINAMGPSMFEPSATKAQIAGGLNDLNNALGNFTLTASASALSSLTAGQLPTVFANISDAQTLAKSVVLIDQLTAGTSFNLANVLTSIIGTSGRNAQTVDAAVGTSLNTLPAGAKSSVITLLGVLTGARASVVTDSTKFAGSPIGRLIHALNTGVGGKTVAFENSATSASTVEALIKTAKSIQSDMTTVIQGLNVSALTNPSQANAVLGYLRQLPTLAKEIGAATGVSARQNFLDGKLTVADISSQIQALKAQIANYENMGTNTTGKAGLNIGLSSLLGSSISSVQNLGFADAAVNTLNSQLSNALPLLVGGNSSSFNISTVQGLVADLNKAVGTLYSGTNANNLFNNGVVQTISNMNNSTVTVNPNTFGLGGGGTGLALNTNGTHELTNLANLNTINSLLSGGILTSNAISTSYNGAFGTQSGSNNGFAGAIATTTNASYGSSPATAYKALTNPSYYNSGTTLVSVINALLPIGQQLSSGAIDASTASSEATKALASLISGGSTNAGYVWAAYQGVMGISSSATSPVAGLNNLLSTKQDLSTASGIAQVIQDANSLITANHDLISVVGGLSGSNVLTVGGANTINSATNLSNAIAAATALGNLLAQINPADLTNPVTGKSTAVTSATTVINAINSYNHNVQLLNNLTDGNGAKIAGDVIAYLQGNTSYNSLTGNSVGTTAINNLQNLLNRYEYLQGLQSQVQAAIANNPYALIMQQNQVLKSDGYQEAAKALVSTTGADANTGLFNVATSSTISPGTSTTFDLNNTAFTNLSTTVSNDIANAQAWNSYLTNLNSTSNSILSAPTFGGGTQAAADLNNIASSIYNLAGYFTPAAVSDNKVVTTALTSSINGALGAYNAINTALGALTTSSAAHLNLSGNLQLSNITTTGTGSGFNTTAATGATAITNLTFLNVAQSIVDVAGMLTPVSGQTNGLTNNQAGITAVTAVMGTAMATGSSATIQGTAGGLVTIFHQTTGSNIYDMNGALPSGMGSGNADGLTSMNQTAVNVVGGLVKALEGSSTLAQYLASPSTFATAVGTTPALLTDLTSLITPVLGKDNAEKLTSGTIAQQFLENLNQFVGQGGALQSLNATFKQGVRVGVPNFNSPNFTASVDQMLKNALAWNTNYDNALRAVKDGGQLGGSSGSGAISSDTVYNAINSIVQNANALFNSQTASGASNSGALATATQALVQYGLDNGLSSASPNISPIPTSAAGAGTSLAGLMAFYLASDMGLITSSGTISNPSFNNIATLMSAATPAQLAQAAAQVLANSSGDFTSAMQQTLLNTTLGNMLNQAQTYSQAATGQTGKSGLSGLLNSKTTIQDVLQTAIANAASMHNLNGVLNPASGVAVSKGQLSTTSINTINKLLGAMTTANGNLPTINPNTPVGAEAKMLLGMLAANNAASSALTSLAAVGGATSDTAQTYFQNVTTLIDDQATLLAKQSSTVVQLLEGMTQAVANSTSTDQQAQSAFGALKAVYTQIASPTINYTSAMNNLIGVIHQLENLQQSLVNQLAANQGQPGVNTASVDGLGTLVAKVQAEQKGFSDPNSLTPQQVEAAASLLGKIQSALIYAKAAQLKMSQMLANRGITYAASHMPMQTMNSNGNMYGIDVQFGYKQFFGKKKRWGVRYYANFSYQHGTFMTSDASELDNFVYGAGVDALYNFYESKDGKYTSGLFAGLMLEGSSWAVKGQSYYQAMMNAFNATGGHATMNTSYFQIPINIGFRTNVNKHNGFEIGLRIPLATNYYFKGVSAAGQKLDIAYKRNVSVFFNYVYNF</sequence>
<keyword evidence="2" id="KW-0732">Signal</keyword>
<feature type="signal peptide" evidence="2">
    <location>
        <begin position="1"/>
        <end position="29"/>
    </location>
</feature>
<evidence type="ECO:0000256" key="1">
    <source>
        <dbReference type="SAM" id="MobiDB-lite"/>
    </source>
</evidence>
<gene>
    <name evidence="3" type="ORF">HAL07_10570</name>
</gene>
<protein>
    <submittedName>
        <fullName evidence="3">Uncharacterized protein</fullName>
    </submittedName>
</protein>
<dbReference type="GeneID" id="82132014"/>
<dbReference type="PRINTS" id="PR01776">
    <property type="entry name" value="HPOMPFAMILY"/>
</dbReference>
<dbReference type="Pfam" id="PF01856">
    <property type="entry name" value="HP_OMP"/>
    <property type="match status" value="1"/>
</dbReference>
<dbReference type="Proteomes" id="UP000043437">
    <property type="component" value="Unassembled WGS sequence"/>
</dbReference>
<evidence type="ECO:0000313" key="3">
    <source>
        <dbReference type="EMBL" id="CRF52592.1"/>
    </source>
</evidence>
<organism evidence="3 4">
    <name type="scientific">Helicobacter ailurogastricus</name>
    <dbReference type="NCBI Taxonomy" id="1578720"/>
    <lineage>
        <taxon>Bacteria</taxon>
        <taxon>Pseudomonadati</taxon>
        <taxon>Campylobacterota</taxon>
        <taxon>Epsilonproteobacteria</taxon>
        <taxon>Campylobacterales</taxon>
        <taxon>Helicobacteraceae</taxon>
        <taxon>Helicobacter</taxon>
    </lineage>
</organism>
<dbReference type="EMBL" id="CDMG01000008">
    <property type="protein sequence ID" value="CRF52592.1"/>
    <property type="molecule type" value="Genomic_DNA"/>
</dbReference>
<evidence type="ECO:0000313" key="4">
    <source>
        <dbReference type="Proteomes" id="UP000043437"/>
    </source>
</evidence>
<dbReference type="RefSeq" id="WP_053945359.1">
    <property type="nucleotide sequence ID" value="NZ_CDMG01000008.1"/>
</dbReference>
<dbReference type="InterPro" id="IPR002718">
    <property type="entry name" value="OMP_Helicobacter"/>
</dbReference>
<accession>A0A0K2Y2P8</accession>
<reference evidence="4" key="1">
    <citation type="submission" date="2014-12" db="EMBL/GenBank/DDBJ databases">
        <authorList>
            <person name="Jaenicke S."/>
        </authorList>
    </citation>
    <scope>NUCLEOTIDE SEQUENCE [LARGE SCALE GENOMIC DNA]</scope>
</reference>
<feature type="region of interest" description="Disordered" evidence="1">
    <location>
        <begin position="556"/>
        <end position="577"/>
    </location>
</feature>
<proteinExistence type="predicted"/>